<dbReference type="FunFam" id="2.90.10.10:FF:000026">
    <property type="entry name" value="Serine/threonine-protein kinase"/>
    <property type="match status" value="1"/>
</dbReference>
<organism evidence="6 7">
    <name type="scientific">Ziziphus jujuba var. spinosa</name>
    <dbReference type="NCBI Taxonomy" id="714518"/>
    <lineage>
        <taxon>Eukaryota</taxon>
        <taxon>Viridiplantae</taxon>
        <taxon>Streptophyta</taxon>
        <taxon>Embryophyta</taxon>
        <taxon>Tracheophyta</taxon>
        <taxon>Spermatophyta</taxon>
        <taxon>Magnoliopsida</taxon>
        <taxon>eudicotyledons</taxon>
        <taxon>Gunneridae</taxon>
        <taxon>Pentapetalae</taxon>
        <taxon>rosids</taxon>
        <taxon>fabids</taxon>
        <taxon>Rosales</taxon>
        <taxon>Rhamnaceae</taxon>
        <taxon>Paliureae</taxon>
        <taxon>Ziziphus</taxon>
    </lineage>
</organism>
<evidence type="ECO:0000256" key="2">
    <source>
        <dbReference type="ARBA" id="ARBA00023157"/>
    </source>
</evidence>
<keyword evidence="3" id="KW-0325">Glycoprotein</keyword>
<accession>A0A978VB61</accession>
<dbReference type="PANTHER" id="PTHR47976">
    <property type="entry name" value="G-TYPE LECTIN S-RECEPTOR-LIKE SERINE/THREONINE-PROTEIN KINASE SD2-5"/>
    <property type="match status" value="1"/>
</dbReference>
<dbReference type="InterPro" id="IPR036426">
    <property type="entry name" value="Bulb-type_lectin_dom_sf"/>
</dbReference>
<dbReference type="InterPro" id="IPR000742">
    <property type="entry name" value="EGF"/>
</dbReference>
<evidence type="ECO:0000256" key="4">
    <source>
        <dbReference type="PROSITE-ProRule" id="PRU00076"/>
    </source>
</evidence>
<reference evidence="6" key="1">
    <citation type="journal article" date="2021" name="Front. Plant Sci.">
        <title>Chromosome-Scale Genome Assembly for Chinese Sour Jujube and Insights Into Its Genome Evolution and Domestication Signature.</title>
        <authorList>
            <person name="Shen L.-Y."/>
            <person name="Luo H."/>
            <person name="Wang X.-L."/>
            <person name="Wang X.-M."/>
            <person name="Qiu X.-J."/>
            <person name="Liu H."/>
            <person name="Zhou S.-S."/>
            <person name="Jia K.-H."/>
            <person name="Nie S."/>
            <person name="Bao Y.-T."/>
            <person name="Zhang R.-G."/>
            <person name="Yun Q.-Z."/>
            <person name="Chai Y.-H."/>
            <person name="Lu J.-Y."/>
            <person name="Li Y."/>
            <person name="Zhao S.-W."/>
            <person name="Mao J.-F."/>
            <person name="Jia S.-G."/>
            <person name="Mao Y.-M."/>
        </authorList>
    </citation>
    <scope>NUCLEOTIDE SEQUENCE</scope>
    <source>
        <strain evidence="6">AT0</strain>
        <tissue evidence="6">Leaf</tissue>
    </source>
</reference>
<evidence type="ECO:0000256" key="3">
    <source>
        <dbReference type="ARBA" id="ARBA00023180"/>
    </source>
</evidence>
<dbReference type="AlphaFoldDB" id="A0A978VB61"/>
<gene>
    <name evidence="6" type="ORF">FEM48_Zijuj06G0194100</name>
</gene>
<dbReference type="Pfam" id="PF13966">
    <property type="entry name" value="zf-RVT"/>
    <property type="match status" value="1"/>
</dbReference>
<dbReference type="Proteomes" id="UP000813462">
    <property type="component" value="Unassembled WGS sequence"/>
</dbReference>
<evidence type="ECO:0000313" key="6">
    <source>
        <dbReference type="EMBL" id="KAH7525146.1"/>
    </source>
</evidence>
<dbReference type="PROSITE" id="PS50026">
    <property type="entry name" value="EGF_3"/>
    <property type="match status" value="1"/>
</dbReference>
<dbReference type="Pfam" id="PF00954">
    <property type="entry name" value="S_locus_glycop"/>
    <property type="match status" value="1"/>
</dbReference>
<feature type="domain" description="EGF-like" evidence="5">
    <location>
        <begin position="367"/>
        <end position="404"/>
    </location>
</feature>
<dbReference type="InterPro" id="IPR001480">
    <property type="entry name" value="Bulb-type_lectin_dom"/>
</dbReference>
<dbReference type="InterPro" id="IPR026960">
    <property type="entry name" value="RVT-Znf"/>
</dbReference>
<protein>
    <recommendedName>
        <fullName evidence="5">EGF-like domain-containing protein</fullName>
    </recommendedName>
</protein>
<dbReference type="InterPro" id="IPR000858">
    <property type="entry name" value="S_locus_glycoprot_dom"/>
</dbReference>
<dbReference type="GO" id="GO:0048544">
    <property type="term" value="P:recognition of pollen"/>
    <property type="evidence" value="ECO:0007669"/>
    <property type="project" value="InterPro"/>
</dbReference>
<proteinExistence type="predicted"/>
<dbReference type="SUPFAM" id="SSF51110">
    <property type="entry name" value="alpha-D-mannose-specific plant lectins"/>
    <property type="match status" value="2"/>
</dbReference>
<keyword evidence="2" id="KW-1015">Disulfide bond</keyword>
<comment type="caution">
    <text evidence="4">Lacks conserved residue(s) required for the propagation of feature annotation.</text>
</comment>
<dbReference type="Gene3D" id="2.90.10.10">
    <property type="entry name" value="Bulb-type lectin domain"/>
    <property type="match status" value="2"/>
</dbReference>
<keyword evidence="1" id="KW-0732">Signal</keyword>
<dbReference type="Pfam" id="PF01453">
    <property type="entry name" value="B_lectin"/>
    <property type="match status" value="1"/>
</dbReference>
<evidence type="ECO:0000256" key="1">
    <source>
        <dbReference type="ARBA" id="ARBA00022729"/>
    </source>
</evidence>
<evidence type="ECO:0000259" key="5">
    <source>
        <dbReference type="PROSITE" id="PS50026"/>
    </source>
</evidence>
<dbReference type="CDD" id="cd00054">
    <property type="entry name" value="EGF_CA"/>
    <property type="match status" value="1"/>
</dbReference>
<name>A0A978VB61_ZIZJJ</name>
<dbReference type="PANTHER" id="PTHR47976:SF102">
    <property type="entry name" value="G-TYPE LECTIN S-RECEPTOR-LIKE SERINE_THREONINE-PROTEIN KINASE LECRK3"/>
    <property type="match status" value="1"/>
</dbReference>
<comment type="caution">
    <text evidence="6">The sequence shown here is derived from an EMBL/GenBank/DDBJ whole genome shotgun (WGS) entry which is preliminary data.</text>
</comment>
<keyword evidence="4" id="KW-0245">EGF-like domain</keyword>
<dbReference type="EMBL" id="JAEACU010000006">
    <property type="protein sequence ID" value="KAH7525146.1"/>
    <property type="molecule type" value="Genomic_DNA"/>
</dbReference>
<sequence>MFWAKSSLDDKFIWVGSRTGSFTVSLTYNLEENVSNSKNAWWNYLWKSRVHERSKFFMWKLANLGLPVMSNLLRRGVEVESENCVHGCDGCENEIHVFFHCEVAKMIWFTSPWCIRWDNIGGTNIFTYLKSLIDPAGVLSISPNDKESFFFFNVTILEHLWGLRNKTLHKEPIGSMDLAVLNIWNSHDGKLILKDEKGSHTPISNSSVPASSASMLDTGNFVLYDKNSTIVWQSFDVPTDTLLYKQPLFPTKELVSGESETNPASGRFRLRMQRDGNLVQYPVDTPTQPQYAYWASGTFTFGDNVTLNLDRNGQIYLVNSTGYRTNVSGTFADNLVYRLTVDVDGILRLYSHGLVQNQNWSVEWSSTSDKCVPLGSCGLNAYCISTYEGPSCQCLPGFDFVDGNRKNLGCKRNFSIDCVAEDEEHAYSITELNEMRLEDDPYSTFFAINKSVCVENCLRDCNCEAASFKNLRCSKQKLPLRFARPRKRKGPPWTTFIKIGNGSSDCVFGNTGKFRIKEVN</sequence>
<evidence type="ECO:0000313" key="7">
    <source>
        <dbReference type="Proteomes" id="UP000813462"/>
    </source>
</evidence>
<dbReference type="InterPro" id="IPR051343">
    <property type="entry name" value="G-type_lectin_kinases/EP1-like"/>
</dbReference>